<sequence>MKEQKLLLIPGPSPVVDRILEALAQPTVSHISPQMEKELGGALENMKKIVFTTSGQPFIVAGAGTLAMEIALLNIVADQDRVLVLSQGYFGNRMAEICEAFDIKYHLLQSPWGRVVTAEELRTELKKHKYEIVVCTHVDTATGACAPVREYAEVIRQVAPEALFVVDGVCATGGIEERMDDWGIDVILTAAQKCLGAPPGLAIDVFSKRAMDKRRQLHRVKAYYADILRWLPVMENPNRYFSTPCVNEIRAFYEATRIVLEEGLDRRFERHDRLASVIRSGLSSLGFSIFTDETCLAATLSAVRYPEGLDDVSFRRKLYENGVVVAGGLGPVAGQVFRLGHMGNLTREQVIFAFDAIEKTLLNLGYAFTLGDGVETVRSLLVR</sequence>
<dbReference type="SUPFAM" id="SSF53383">
    <property type="entry name" value="PLP-dependent transferases"/>
    <property type="match status" value="1"/>
</dbReference>
<feature type="binding site" evidence="6">
    <location>
        <position position="338"/>
    </location>
    <ligand>
        <name>substrate</name>
    </ligand>
</feature>
<organism evidence="9 10">
    <name type="scientific">Candidatus Saccharicenans subterraneus</name>
    <dbReference type="NCBI Taxonomy" id="2508984"/>
    <lineage>
        <taxon>Bacteria</taxon>
        <taxon>Candidatus Aminicenantota</taxon>
        <taxon>Candidatus Aminicenantia</taxon>
        <taxon>Candidatus Aminicenantales</taxon>
        <taxon>Candidatus Saccharicenantaceae</taxon>
        <taxon>Candidatus Saccharicenans</taxon>
    </lineage>
</organism>
<dbReference type="Pfam" id="PF00266">
    <property type="entry name" value="Aminotran_5"/>
    <property type="match status" value="1"/>
</dbReference>
<evidence type="ECO:0000256" key="4">
    <source>
        <dbReference type="ARBA" id="ARBA00022679"/>
    </source>
</evidence>
<dbReference type="Proteomes" id="UP000257323">
    <property type="component" value="Unassembled WGS sequence"/>
</dbReference>
<dbReference type="GO" id="GO:0008453">
    <property type="term" value="F:alanine-glyoxylate transaminase activity"/>
    <property type="evidence" value="ECO:0007669"/>
    <property type="project" value="TreeGrafter"/>
</dbReference>
<gene>
    <name evidence="9" type="ORF">OP8BY_2193</name>
</gene>
<proteinExistence type="inferred from homology"/>
<dbReference type="InterPro" id="IPR015421">
    <property type="entry name" value="PyrdxlP-dep_Trfase_major"/>
</dbReference>
<dbReference type="AlphaFoldDB" id="A0A3E2BM17"/>
<protein>
    <submittedName>
        <fullName evidence="9">Serine--glyoxylate aminotransferase</fullName>
    </submittedName>
</protein>
<name>A0A3E2BM17_9BACT</name>
<dbReference type="InterPro" id="IPR000192">
    <property type="entry name" value="Aminotrans_V_dom"/>
</dbReference>
<evidence type="ECO:0000256" key="3">
    <source>
        <dbReference type="ARBA" id="ARBA00022576"/>
    </source>
</evidence>
<accession>A0A3E2BM17</accession>
<dbReference type="PANTHER" id="PTHR21152">
    <property type="entry name" value="AMINOTRANSFERASE CLASS V"/>
    <property type="match status" value="1"/>
</dbReference>
<keyword evidence="3 9" id="KW-0032">Aminotransferase</keyword>
<dbReference type="PIRSF" id="PIRSF000524">
    <property type="entry name" value="SPT"/>
    <property type="match status" value="1"/>
</dbReference>
<evidence type="ECO:0000256" key="5">
    <source>
        <dbReference type="ARBA" id="ARBA00022898"/>
    </source>
</evidence>
<dbReference type="InterPro" id="IPR015422">
    <property type="entry name" value="PyrdxlP-dep_Trfase_small"/>
</dbReference>
<dbReference type="Gene3D" id="3.40.640.10">
    <property type="entry name" value="Type I PLP-dependent aspartate aminotransferase-like (Major domain)"/>
    <property type="match status" value="1"/>
</dbReference>
<keyword evidence="5 7" id="KW-0663">Pyridoxal phosphate</keyword>
<dbReference type="Gene3D" id="3.90.1150.10">
    <property type="entry name" value="Aspartate Aminotransferase, domain 1"/>
    <property type="match status" value="1"/>
</dbReference>
<comment type="caution">
    <text evidence="9">The sequence shown here is derived from an EMBL/GenBank/DDBJ whole genome shotgun (WGS) entry which is preliminary data.</text>
</comment>
<evidence type="ECO:0000256" key="6">
    <source>
        <dbReference type="PIRSR" id="PIRSR000524-1"/>
    </source>
</evidence>
<feature type="modified residue" description="N6-(pyridoxal phosphate)lysine" evidence="7">
    <location>
        <position position="193"/>
    </location>
</feature>
<evidence type="ECO:0000313" key="9">
    <source>
        <dbReference type="EMBL" id="RFT15795.1"/>
    </source>
</evidence>
<evidence type="ECO:0000259" key="8">
    <source>
        <dbReference type="Pfam" id="PF00266"/>
    </source>
</evidence>
<evidence type="ECO:0000256" key="2">
    <source>
        <dbReference type="ARBA" id="ARBA00009236"/>
    </source>
</evidence>
<dbReference type="GO" id="GO:0004760">
    <property type="term" value="F:L-serine-pyruvate transaminase activity"/>
    <property type="evidence" value="ECO:0007669"/>
    <property type="project" value="TreeGrafter"/>
</dbReference>
<dbReference type="PANTHER" id="PTHR21152:SF24">
    <property type="entry name" value="ALANINE--GLYOXYLATE AMINOTRANSFERASE 1"/>
    <property type="match status" value="1"/>
</dbReference>
<dbReference type="InterPro" id="IPR015424">
    <property type="entry name" value="PyrdxlP-dep_Trfase"/>
</dbReference>
<comment type="cofactor">
    <cofactor evidence="1 7">
        <name>pyridoxal 5'-phosphate</name>
        <dbReference type="ChEBI" id="CHEBI:597326"/>
    </cofactor>
</comment>
<evidence type="ECO:0000313" key="10">
    <source>
        <dbReference type="Proteomes" id="UP000257323"/>
    </source>
</evidence>
<feature type="domain" description="Aminotransferase class V" evidence="8">
    <location>
        <begin position="26"/>
        <end position="328"/>
    </location>
</feature>
<comment type="similarity">
    <text evidence="2">Belongs to the class-V pyridoxal-phosphate-dependent aminotransferase family.</text>
</comment>
<dbReference type="InterPro" id="IPR024169">
    <property type="entry name" value="SP_NH2Trfase/AEP_transaminase"/>
</dbReference>
<keyword evidence="4 9" id="KW-0808">Transferase</keyword>
<dbReference type="EMBL" id="QUAH01000006">
    <property type="protein sequence ID" value="RFT15795.1"/>
    <property type="molecule type" value="Genomic_DNA"/>
</dbReference>
<reference evidence="9 10" key="1">
    <citation type="submission" date="2018-08" db="EMBL/GenBank/DDBJ databases">
        <title>Genome analysis of the thermophilic bacterium of the candidate phylum Aminicenantes from deep subsurface aquifer revealed its physiology and ecological role.</title>
        <authorList>
            <person name="Kadnikov V.V."/>
            <person name="Mardanov A.V."/>
            <person name="Beletsky A.V."/>
            <person name="Karnachuk O.V."/>
            <person name="Ravin N.V."/>
        </authorList>
    </citation>
    <scope>NUCLEOTIDE SEQUENCE [LARGE SCALE GENOMIC DNA]</scope>
    <source>
        <strain evidence="9">BY38</strain>
    </source>
</reference>
<dbReference type="GO" id="GO:0019265">
    <property type="term" value="P:glycine biosynthetic process, by transamination of glyoxylate"/>
    <property type="evidence" value="ECO:0007669"/>
    <property type="project" value="TreeGrafter"/>
</dbReference>
<evidence type="ECO:0000256" key="1">
    <source>
        <dbReference type="ARBA" id="ARBA00001933"/>
    </source>
</evidence>
<dbReference type="FunFam" id="3.40.640.10:FF:000027">
    <property type="entry name" value="Serine--pyruvate aminotransferase, mitochondrial"/>
    <property type="match status" value="1"/>
</dbReference>
<evidence type="ECO:0000256" key="7">
    <source>
        <dbReference type="PIRSR" id="PIRSR000524-50"/>
    </source>
</evidence>